<reference evidence="1" key="1">
    <citation type="submission" date="2020-05" db="EMBL/GenBank/DDBJ databases">
        <title>Large-scale comparative analyses of tick genomes elucidate their genetic diversity and vector capacities.</title>
        <authorList>
            <person name="Jia N."/>
            <person name="Wang J."/>
            <person name="Shi W."/>
            <person name="Du L."/>
            <person name="Sun Y."/>
            <person name="Zhan W."/>
            <person name="Jiang J."/>
            <person name="Wang Q."/>
            <person name="Zhang B."/>
            <person name="Ji P."/>
            <person name="Sakyi L.B."/>
            <person name="Cui X."/>
            <person name="Yuan T."/>
            <person name="Jiang B."/>
            <person name="Yang W."/>
            <person name="Lam T.T.-Y."/>
            <person name="Chang Q."/>
            <person name="Ding S."/>
            <person name="Wang X."/>
            <person name="Zhu J."/>
            <person name="Ruan X."/>
            <person name="Zhao L."/>
            <person name="Wei J."/>
            <person name="Que T."/>
            <person name="Du C."/>
            <person name="Cheng J."/>
            <person name="Dai P."/>
            <person name="Han X."/>
            <person name="Huang E."/>
            <person name="Gao Y."/>
            <person name="Liu J."/>
            <person name="Shao H."/>
            <person name="Ye R."/>
            <person name="Li L."/>
            <person name="Wei W."/>
            <person name="Wang X."/>
            <person name="Wang C."/>
            <person name="Yang T."/>
            <person name="Huo Q."/>
            <person name="Li W."/>
            <person name="Guo W."/>
            <person name="Chen H."/>
            <person name="Zhou L."/>
            <person name="Ni X."/>
            <person name="Tian J."/>
            <person name="Zhou Y."/>
            <person name="Sheng Y."/>
            <person name="Liu T."/>
            <person name="Pan Y."/>
            <person name="Xia L."/>
            <person name="Li J."/>
            <person name="Zhao F."/>
            <person name="Cao W."/>
        </authorList>
    </citation>
    <scope>NUCLEOTIDE SEQUENCE</scope>
    <source>
        <strain evidence="1">Hyas-2018</strain>
    </source>
</reference>
<dbReference type="Proteomes" id="UP000821845">
    <property type="component" value="Chromosome 6"/>
</dbReference>
<sequence>MASSRQTAIAAGPHSESDTEKDDVYSAANGYAALVGDWKALETSSEDSSSRLSYSSDSVNNDVDAHTAASQLENLKVTSAPPVASPASKPKHSNVDKPRVDAPGPSGASSASGGAKPEVYVQPTIDYLTELPKTKKRPNFFVRTTVPEGKGPPKMVHWNRRHFLPEMELQTSPEGALMRPALSFRLTNLVEDCQYNAWLTFTDLKGKTCVGQYGHPQTPRPGAMWEGRVLTFDQLMLYTDDGSGQPKRPVTLKSGERYLIQMNLGLVDEYGRILARTVVPQINALDQSCRWMKNHYYVAWNFRMSHVIATPPPLATSSWMV</sequence>
<dbReference type="EMBL" id="CM023486">
    <property type="protein sequence ID" value="KAH6927582.1"/>
    <property type="molecule type" value="Genomic_DNA"/>
</dbReference>
<proteinExistence type="predicted"/>
<accession>A0ACB7S0J2</accession>
<keyword evidence="2" id="KW-1185">Reference proteome</keyword>
<evidence type="ECO:0000313" key="1">
    <source>
        <dbReference type="EMBL" id="KAH6927582.1"/>
    </source>
</evidence>
<comment type="caution">
    <text evidence="1">The sequence shown here is derived from an EMBL/GenBank/DDBJ whole genome shotgun (WGS) entry which is preliminary data.</text>
</comment>
<evidence type="ECO:0000313" key="2">
    <source>
        <dbReference type="Proteomes" id="UP000821845"/>
    </source>
</evidence>
<organism evidence="1 2">
    <name type="scientific">Hyalomma asiaticum</name>
    <name type="common">Tick</name>
    <dbReference type="NCBI Taxonomy" id="266040"/>
    <lineage>
        <taxon>Eukaryota</taxon>
        <taxon>Metazoa</taxon>
        <taxon>Ecdysozoa</taxon>
        <taxon>Arthropoda</taxon>
        <taxon>Chelicerata</taxon>
        <taxon>Arachnida</taxon>
        <taxon>Acari</taxon>
        <taxon>Parasitiformes</taxon>
        <taxon>Ixodida</taxon>
        <taxon>Ixodoidea</taxon>
        <taxon>Ixodidae</taxon>
        <taxon>Hyalomminae</taxon>
        <taxon>Hyalomma</taxon>
    </lineage>
</organism>
<gene>
    <name evidence="1" type="ORF">HPB50_006031</name>
</gene>
<name>A0ACB7S0J2_HYAAI</name>
<protein>
    <submittedName>
        <fullName evidence="1">Uncharacterized protein</fullName>
    </submittedName>
</protein>